<dbReference type="EMBL" id="JAVFHQ010000006">
    <property type="protein sequence ID" value="KAK4548938.1"/>
    <property type="molecule type" value="Genomic_DNA"/>
</dbReference>
<feature type="region of interest" description="Disordered" evidence="3">
    <location>
        <begin position="1"/>
        <end position="42"/>
    </location>
</feature>
<gene>
    <name evidence="5" type="ORF">LTR36_008711</name>
</gene>
<feature type="compositionally biased region" description="Basic and acidic residues" evidence="3">
    <location>
        <begin position="493"/>
        <end position="502"/>
    </location>
</feature>
<reference evidence="5 6" key="1">
    <citation type="submission" date="2021-11" db="EMBL/GenBank/DDBJ databases">
        <title>Black yeast isolated from Biological Soil Crust.</title>
        <authorList>
            <person name="Kurbessoian T."/>
        </authorList>
    </citation>
    <scope>NUCLEOTIDE SEQUENCE [LARGE SCALE GENOMIC DNA]</scope>
    <source>
        <strain evidence="5 6">CCFEE 5522</strain>
    </source>
</reference>
<dbReference type="InterPro" id="IPR012916">
    <property type="entry name" value="RED_N"/>
</dbReference>
<accession>A0AAV9JTC7</accession>
<protein>
    <recommendedName>
        <fullName evidence="4">RED-like N-terminal domain-containing protein</fullName>
    </recommendedName>
</protein>
<evidence type="ECO:0000256" key="2">
    <source>
        <dbReference type="ARBA" id="ARBA00023242"/>
    </source>
</evidence>
<feature type="compositionally biased region" description="Basic and acidic residues" evidence="3">
    <location>
        <begin position="368"/>
        <end position="377"/>
    </location>
</feature>
<organism evidence="5 6">
    <name type="scientific">Oleoguttula mirabilis</name>
    <dbReference type="NCBI Taxonomy" id="1507867"/>
    <lineage>
        <taxon>Eukaryota</taxon>
        <taxon>Fungi</taxon>
        <taxon>Dikarya</taxon>
        <taxon>Ascomycota</taxon>
        <taxon>Pezizomycotina</taxon>
        <taxon>Dothideomycetes</taxon>
        <taxon>Dothideomycetidae</taxon>
        <taxon>Mycosphaerellales</taxon>
        <taxon>Teratosphaeriaceae</taxon>
        <taxon>Oleoguttula</taxon>
    </lineage>
</organism>
<feature type="compositionally biased region" description="Acidic residues" evidence="3">
    <location>
        <begin position="442"/>
        <end position="451"/>
    </location>
</feature>
<dbReference type="Proteomes" id="UP001324427">
    <property type="component" value="Unassembled WGS sequence"/>
</dbReference>
<name>A0AAV9JTC7_9PEZI</name>
<keyword evidence="6" id="KW-1185">Reference proteome</keyword>
<comment type="subcellular location">
    <subcellularLocation>
        <location evidence="1">Nucleus</location>
    </subcellularLocation>
</comment>
<evidence type="ECO:0000256" key="1">
    <source>
        <dbReference type="ARBA" id="ARBA00004123"/>
    </source>
</evidence>
<dbReference type="AlphaFoldDB" id="A0AAV9JTC7"/>
<feature type="compositionally biased region" description="Basic and acidic residues" evidence="3">
    <location>
        <begin position="384"/>
        <end position="420"/>
    </location>
</feature>
<feature type="compositionally biased region" description="Basic and acidic residues" evidence="3">
    <location>
        <begin position="170"/>
        <end position="200"/>
    </location>
</feature>
<feature type="region of interest" description="Disordered" evidence="3">
    <location>
        <begin position="156"/>
        <end position="212"/>
    </location>
</feature>
<dbReference type="PANTHER" id="PTHR12765">
    <property type="entry name" value="RED PROTEIN IK FACTOR CYTOKINE IK"/>
    <property type="match status" value="1"/>
</dbReference>
<proteinExistence type="predicted"/>
<dbReference type="GO" id="GO:0005634">
    <property type="term" value="C:nucleus"/>
    <property type="evidence" value="ECO:0007669"/>
    <property type="project" value="UniProtKB-SubCell"/>
</dbReference>
<evidence type="ECO:0000313" key="6">
    <source>
        <dbReference type="Proteomes" id="UP001324427"/>
    </source>
</evidence>
<sequence>MNNNQFRKLVMDTPARQADATAGGGPSATPSAFGAKKSSFMPMTPRTVKGGIDVDFARQVRERNAALRPTKKFKSSAPRGVKYAAGYTDRAKAREDADDEADSKAARIKALEEQAKLGQIPWETFEALRDQITGGDVSSTHLVKGLDRQLLERVRRGEDVLGTSGGDEQTEARPDVEDELDKLGEKEVETVKREKAEKKGLMAPPSVAGVKRSRDEIMAELRAQRQAAAQAKSSAMLDGRWRKVGEKGKSRIEMDSKGREVLITVDEDGVVKKKVRKATASAIDGGDAQPVADMPDASKAVLGADTVIPAQAPQAEPAQEEDDDDIFEGVGTEYNPLGDDLEDDDNEDSEEDRPVKTAKPPEPSPALEVERQEDRSGSEPGEVEEQRPVEEQKPVEEEKPAPPKRSYFKDTPKDTEEATGDRFAGIGNVLKKAANLDASRTEEDDGSEDEDKAAREARTKKRAAMLAQQDRDMDDMDMGFGSSRYEDEEDAGGEEKKIRLSEWKGMAGGDGEVGEDGKGGGGGGKKKRKPKKRKGDVNNAADIMRVIEGRKAGVGK</sequence>
<feature type="region of interest" description="Disordered" evidence="3">
    <location>
        <begin position="277"/>
        <end position="542"/>
    </location>
</feature>
<feature type="domain" description="RED-like N-terminal" evidence="4">
    <location>
        <begin position="82"/>
        <end position="197"/>
    </location>
</feature>
<evidence type="ECO:0000313" key="5">
    <source>
        <dbReference type="EMBL" id="KAK4548938.1"/>
    </source>
</evidence>
<feature type="compositionally biased region" description="Basic residues" evidence="3">
    <location>
        <begin position="524"/>
        <end position="534"/>
    </location>
</feature>
<evidence type="ECO:0000256" key="3">
    <source>
        <dbReference type="SAM" id="MobiDB-lite"/>
    </source>
</evidence>
<comment type="caution">
    <text evidence="5">The sequence shown here is derived from an EMBL/GenBank/DDBJ whole genome shotgun (WGS) entry which is preliminary data.</text>
</comment>
<dbReference type="InterPro" id="IPR039896">
    <property type="entry name" value="Red-like"/>
</dbReference>
<evidence type="ECO:0000259" key="4">
    <source>
        <dbReference type="Pfam" id="PF07808"/>
    </source>
</evidence>
<keyword evidence="2" id="KW-0539">Nucleus</keyword>
<dbReference type="Pfam" id="PF07808">
    <property type="entry name" value="RED_N"/>
    <property type="match status" value="1"/>
</dbReference>
<feature type="compositionally biased region" description="Acidic residues" evidence="3">
    <location>
        <begin position="339"/>
        <end position="351"/>
    </location>
</feature>
<feature type="compositionally biased region" description="Acidic residues" evidence="3">
    <location>
        <begin position="318"/>
        <end position="327"/>
    </location>
</feature>